<dbReference type="Gene3D" id="3.30.470.20">
    <property type="entry name" value="ATP-grasp fold, B domain"/>
    <property type="match status" value="1"/>
</dbReference>
<keyword evidence="10 24" id="KW-0547">Nucleotide-binding</keyword>
<dbReference type="GO" id="GO:0003989">
    <property type="term" value="F:acetyl-CoA carboxylase activity"/>
    <property type="evidence" value="ECO:0007669"/>
    <property type="project" value="UniProtKB-EC"/>
</dbReference>
<dbReference type="InterPro" id="IPR011009">
    <property type="entry name" value="Kinase-like_dom_sf"/>
</dbReference>
<keyword evidence="11" id="KW-0418">Kinase</keyword>
<reference evidence="29 30" key="1">
    <citation type="submission" date="2023-01" db="EMBL/GenBank/DDBJ databases">
        <authorList>
            <person name="Kreplak J."/>
        </authorList>
    </citation>
    <scope>NUCLEOTIDE SEQUENCE [LARGE SCALE GENOMIC DNA]</scope>
</reference>
<evidence type="ECO:0000256" key="19">
    <source>
        <dbReference type="ARBA" id="ARBA00023267"/>
    </source>
</evidence>
<keyword evidence="16" id="KW-0675">Receptor</keyword>
<dbReference type="InterPro" id="IPR005481">
    <property type="entry name" value="BC-like_N"/>
</dbReference>
<dbReference type="Gene3D" id="3.40.50.20">
    <property type="match status" value="1"/>
</dbReference>
<dbReference type="Proteomes" id="UP001157006">
    <property type="component" value="Chromosome 4"/>
</dbReference>
<comment type="cofactor">
    <cofactor evidence="1">
        <name>biotin</name>
        <dbReference type="ChEBI" id="CHEBI:57586"/>
    </cofactor>
</comment>
<evidence type="ECO:0000256" key="21">
    <source>
        <dbReference type="ARBA" id="ARBA00048065"/>
    </source>
</evidence>
<dbReference type="GO" id="GO:0005524">
    <property type="term" value="F:ATP binding"/>
    <property type="evidence" value="ECO:0007669"/>
    <property type="project" value="UniProtKB-UniRule"/>
</dbReference>
<evidence type="ECO:0000256" key="2">
    <source>
        <dbReference type="ARBA" id="ARBA00004479"/>
    </source>
</evidence>
<dbReference type="InterPro" id="IPR011054">
    <property type="entry name" value="Rudment_hybrid_motif"/>
</dbReference>
<keyword evidence="8" id="KW-0732">Signal</keyword>
<keyword evidence="17" id="KW-0325">Glycoprotein</keyword>
<keyword evidence="30" id="KW-1185">Reference proteome</keyword>
<dbReference type="SUPFAM" id="SSF51246">
    <property type="entry name" value="Rudiment single hybrid motif"/>
    <property type="match status" value="1"/>
</dbReference>
<evidence type="ECO:0000256" key="25">
    <source>
        <dbReference type="SAM" id="Phobius"/>
    </source>
</evidence>
<dbReference type="InterPro" id="IPR011761">
    <property type="entry name" value="ATP-grasp"/>
</dbReference>
<evidence type="ECO:0000313" key="30">
    <source>
        <dbReference type="Proteomes" id="UP001157006"/>
    </source>
</evidence>
<feature type="domain" description="ATP-grasp" evidence="27">
    <location>
        <begin position="631"/>
        <end position="823"/>
    </location>
</feature>
<dbReference type="Gene3D" id="3.90.1770.10">
    <property type="entry name" value="PreATP-grasp domain"/>
    <property type="match status" value="1"/>
</dbReference>
<dbReference type="PROSITE" id="PS00867">
    <property type="entry name" value="CPSASE_2"/>
    <property type="match status" value="1"/>
</dbReference>
<name>A0AAV1ACH3_VICFA</name>
<keyword evidence="13 25" id="KW-1133">Transmembrane helix</keyword>
<dbReference type="InterPro" id="IPR011764">
    <property type="entry name" value="Biotin_carboxylation_dom"/>
</dbReference>
<dbReference type="SUPFAM" id="SSF52440">
    <property type="entry name" value="PreATP-grasp domain"/>
    <property type="match status" value="1"/>
</dbReference>
<evidence type="ECO:0000256" key="13">
    <source>
        <dbReference type="ARBA" id="ARBA00022989"/>
    </source>
</evidence>
<evidence type="ECO:0000313" key="29">
    <source>
        <dbReference type="EMBL" id="CAI8608200.1"/>
    </source>
</evidence>
<keyword evidence="14 25" id="KW-0472">Membrane</keyword>
<keyword evidence="5" id="KW-0436">Ligase</keyword>
<feature type="transmembrane region" description="Helical" evidence="25">
    <location>
        <begin position="77"/>
        <end position="103"/>
    </location>
</feature>
<dbReference type="GO" id="GO:0046872">
    <property type="term" value="F:metal ion binding"/>
    <property type="evidence" value="ECO:0007669"/>
    <property type="project" value="InterPro"/>
</dbReference>
<evidence type="ECO:0000259" key="28">
    <source>
        <dbReference type="PROSITE" id="PS50979"/>
    </source>
</evidence>
<dbReference type="PROSITE" id="PS50979">
    <property type="entry name" value="BC"/>
    <property type="match status" value="1"/>
</dbReference>
<keyword evidence="7 25" id="KW-0812">Transmembrane</keyword>
<dbReference type="PANTHER" id="PTHR45728">
    <property type="entry name" value="ACETYL-COA CARBOXYLASE, ISOFORM A"/>
    <property type="match status" value="1"/>
</dbReference>
<comment type="subcellular location">
    <subcellularLocation>
        <location evidence="2">Membrane</location>
        <topology evidence="2">Single-pass type I membrane protein</topology>
    </subcellularLocation>
</comment>
<feature type="domain" description="Biotin carboxylation" evidence="28">
    <location>
        <begin position="398"/>
        <end position="988"/>
    </location>
</feature>
<dbReference type="GO" id="GO:0006633">
    <property type="term" value="P:fatty acid biosynthetic process"/>
    <property type="evidence" value="ECO:0007669"/>
    <property type="project" value="TreeGrafter"/>
</dbReference>
<comment type="catalytic activity">
    <reaction evidence="22">
        <text>N(6)-biotinyl-L-lysyl-[protein] + hydrogencarbonate + ATP = N(6)-carboxybiotinyl-L-lysyl-[protein] + ADP + phosphate + H(+)</text>
        <dbReference type="Rhea" id="RHEA:13501"/>
        <dbReference type="Rhea" id="RHEA-COMP:10505"/>
        <dbReference type="Rhea" id="RHEA-COMP:10506"/>
        <dbReference type="ChEBI" id="CHEBI:15378"/>
        <dbReference type="ChEBI" id="CHEBI:17544"/>
        <dbReference type="ChEBI" id="CHEBI:30616"/>
        <dbReference type="ChEBI" id="CHEBI:43474"/>
        <dbReference type="ChEBI" id="CHEBI:83144"/>
        <dbReference type="ChEBI" id="CHEBI:83145"/>
        <dbReference type="ChEBI" id="CHEBI:456216"/>
        <dbReference type="EC" id="6.3.4.14"/>
    </reaction>
</comment>
<dbReference type="SMART" id="SM00220">
    <property type="entry name" value="S_TKc"/>
    <property type="match status" value="1"/>
</dbReference>
<keyword evidence="15" id="KW-1015">Disulfide bond</keyword>
<keyword evidence="4" id="KW-0245">EGF-like domain</keyword>
<dbReference type="PANTHER" id="PTHR45728:SF3">
    <property type="entry name" value="ACETYL-COA CARBOXYLASE"/>
    <property type="match status" value="1"/>
</dbReference>
<evidence type="ECO:0000256" key="24">
    <source>
        <dbReference type="PROSITE-ProRule" id="PRU00409"/>
    </source>
</evidence>
<evidence type="ECO:0000256" key="10">
    <source>
        <dbReference type="ARBA" id="ARBA00022741"/>
    </source>
</evidence>
<dbReference type="InterPro" id="IPR049076">
    <property type="entry name" value="ACCA"/>
</dbReference>
<dbReference type="InterPro" id="IPR000719">
    <property type="entry name" value="Prot_kinase_dom"/>
</dbReference>
<evidence type="ECO:0000256" key="23">
    <source>
        <dbReference type="ARBA" id="ARBA00048679"/>
    </source>
</evidence>
<sequence length="988" mass="110194">MAIKSNCNIKLEYDMVQTKQDCLCVLVSFNQSSCWKKKLPLSYGRNDQVVKGISVMKLMKNDPFSSISNQKKDHETLIIVISVLLGSSMLVIVTLLGAMFFGFPYNRNMIKSCRTNKNVVDNNLRNFSFKEIVEATSNFREELGRGSCSVVYKGTIEMMVDVAVKKLDKLLQDSDKEFQTEMSVIGQTHHRNLIRLLGYCNEGQHRVLVYEGLVYLHEGCCTQIIHCDIKPQNILLDDHYNARISDFGLAKLLLINQSHTETGIRGTKGYVAPDWFRSAPITAKVDTYSFGVLLLEIICCRKNVEKEFVNEEQGILTDWAYDFYKTKRLDNLLENDNEVGNDMMSLEKLVMIVIWCIQEDPSLRPTMKEVLLMLEGIVEVVFPRSPYLYGSVSIDSDTYSDTINSKKTQKAIRVMEILEKHGQADVFAYEALLNGYCKADIVDAANKECLCTMGVLFNYYCTLLCNFHFIRFVNHPNFVQVTATDVVIGEATVIVIGNNVTILYDASKVFDEISDRTLILKVSGLLRGGLNIGEVGCPPDAISYNNNYANVQLILEIAEITHVDAVWPGWGHASENPELPDALKAKGIVFLGPPAVSMGALGDKIGSSLIAQAANVPTLPWSGSHVKIPPESSLITIPDEIYRAACVYTTEEAIASCQVVGYPAMIKASWGGGGKGIRKVHNDDEVRALFKQVQGEVPGSPIFIMKVASQSRHLEVQLICDQYGNVAALHSRDCSVQRRHQKIIEEGPITVAPPETVKELEQAARRLAISVNYVGAATVEYLYSMETGEYYFLELNPRLQVEHPVTEWIAEINLPAAQVAVGMGIPLWKIPEIRRFYGMEHGGGNDAWRKTSFLATPFDFDKAQSTKPKGHCVAVRVTSEDPDDGFKPTGGKVQELSFKSKPNVWAYFSVKAIICLHSGGGIHEFSDSQFGHVFAFGESRALAIANMVLGLKEIQIRGEIRTNVDYTIDLLNVNFYHDDKVMKFCKTG</sequence>
<evidence type="ECO:0000256" key="6">
    <source>
        <dbReference type="ARBA" id="ARBA00022679"/>
    </source>
</evidence>
<dbReference type="InterPro" id="IPR005479">
    <property type="entry name" value="CPAse_ATP-bd"/>
</dbReference>
<evidence type="ECO:0000256" key="14">
    <source>
        <dbReference type="ARBA" id="ARBA00023136"/>
    </source>
</evidence>
<keyword evidence="6" id="KW-0808">Transferase</keyword>
<dbReference type="Pfam" id="PF02785">
    <property type="entry name" value="Biotin_carb_C"/>
    <property type="match status" value="1"/>
</dbReference>
<dbReference type="Pfam" id="PF00289">
    <property type="entry name" value="Biotin_carb_N"/>
    <property type="match status" value="1"/>
</dbReference>
<evidence type="ECO:0000256" key="8">
    <source>
        <dbReference type="ARBA" id="ARBA00022729"/>
    </source>
</evidence>
<dbReference type="Pfam" id="PF00069">
    <property type="entry name" value="Pkinase"/>
    <property type="match status" value="1"/>
</dbReference>
<evidence type="ECO:0000256" key="12">
    <source>
        <dbReference type="ARBA" id="ARBA00022840"/>
    </source>
</evidence>
<dbReference type="FunFam" id="1.10.510.10:FF:000237">
    <property type="entry name" value="G-type lectin S-receptor-like serine/threonine-protein kinase"/>
    <property type="match status" value="1"/>
</dbReference>
<evidence type="ECO:0000256" key="3">
    <source>
        <dbReference type="ARBA" id="ARBA00022527"/>
    </source>
</evidence>
<comment type="catalytic activity">
    <reaction evidence="21">
        <text>hydrogencarbonate + acetyl-CoA + ATP = malonyl-CoA + ADP + phosphate + H(+)</text>
        <dbReference type="Rhea" id="RHEA:11308"/>
        <dbReference type="ChEBI" id="CHEBI:15378"/>
        <dbReference type="ChEBI" id="CHEBI:17544"/>
        <dbReference type="ChEBI" id="CHEBI:30616"/>
        <dbReference type="ChEBI" id="CHEBI:43474"/>
        <dbReference type="ChEBI" id="CHEBI:57288"/>
        <dbReference type="ChEBI" id="CHEBI:57384"/>
        <dbReference type="ChEBI" id="CHEBI:456216"/>
        <dbReference type="EC" id="6.4.1.2"/>
    </reaction>
</comment>
<dbReference type="InterPro" id="IPR013815">
    <property type="entry name" value="ATP_grasp_subdomain_1"/>
</dbReference>
<dbReference type="Gene3D" id="3.30.1490.20">
    <property type="entry name" value="ATP-grasp fold, A domain"/>
    <property type="match status" value="1"/>
</dbReference>
<evidence type="ECO:0000256" key="22">
    <source>
        <dbReference type="ARBA" id="ARBA00048600"/>
    </source>
</evidence>
<evidence type="ECO:0000256" key="11">
    <source>
        <dbReference type="ARBA" id="ARBA00022777"/>
    </source>
</evidence>
<evidence type="ECO:0008006" key="31">
    <source>
        <dbReference type="Google" id="ProtNLM"/>
    </source>
</evidence>
<dbReference type="SUPFAM" id="SSF56112">
    <property type="entry name" value="Protein kinase-like (PK-like)"/>
    <property type="match status" value="1"/>
</dbReference>
<proteinExistence type="predicted"/>
<dbReference type="Gene3D" id="1.10.510.10">
    <property type="entry name" value="Transferase(Phosphotransferase) domain 1"/>
    <property type="match status" value="1"/>
</dbReference>
<evidence type="ECO:0000259" key="26">
    <source>
        <dbReference type="PROSITE" id="PS50011"/>
    </source>
</evidence>
<organism evidence="29 30">
    <name type="scientific">Vicia faba</name>
    <name type="common">Broad bean</name>
    <name type="synonym">Faba vulgaris</name>
    <dbReference type="NCBI Taxonomy" id="3906"/>
    <lineage>
        <taxon>Eukaryota</taxon>
        <taxon>Viridiplantae</taxon>
        <taxon>Streptophyta</taxon>
        <taxon>Embryophyta</taxon>
        <taxon>Tracheophyta</taxon>
        <taxon>Spermatophyta</taxon>
        <taxon>Magnoliopsida</taxon>
        <taxon>eudicotyledons</taxon>
        <taxon>Gunneridae</taxon>
        <taxon>Pentapetalae</taxon>
        <taxon>rosids</taxon>
        <taxon>fabids</taxon>
        <taxon>Fabales</taxon>
        <taxon>Fabaceae</taxon>
        <taxon>Papilionoideae</taxon>
        <taxon>50 kb inversion clade</taxon>
        <taxon>NPAAA clade</taxon>
        <taxon>Hologalegina</taxon>
        <taxon>IRL clade</taxon>
        <taxon>Fabeae</taxon>
        <taxon>Vicia</taxon>
    </lineage>
</organism>
<evidence type="ECO:0000256" key="17">
    <source>
        <dbReference type="ARBA" id="ARBA00023180"/>
    </source>
</evidence>
<dbReference type="PROSITE" id="PS00108">
    <property type="entry name" value="PROTEIN_KINASE_ST"/>
    <property type="match status" value="1"/>
</dbReference>
<evidence type="ECO:0000256" key="9">
    <source>
        <dbReference type="ARBA" id="ARBA00022734"/>
    </source>
</evidence>
<dbReference type="PROSITE" id="PS50975">
    <property type="entry name" value="ATP_GRASP"/>
    <property type="match status" value="1"/>
</dbReference>
<dbReference type="PROSITE" id="PS50011">
    <property type="entry name" value="PROTEIN_KINASE_DOM"/>
    <property type="match status" value="1"/>
</dbReference>
<dbReference type="EMBL" id="OX451739">
    <property type="protein sequence ID" value="CAI8608200.1"/>
    <property type="molecule type" value="Genomic_DNA"/>
</dbReference>
<dbReference type="InterPro" id="IPR005482">
    <property type="entry name" value="Biotin_COase_C"/>
</dbReference>
<comment type="catalytic activity">
    <reaction evidence="23">
        <text>L-seryl-[protein] + ATP = O-phospho-L-seryl-[protein] + ADP + H(+)</text>
        <dbReference type="Rhea" id="RHEA:17989"/>
        <dbReference type="Rhea" id="RHEA-COMP:9863"/>
        <dbReference type="Rhea" id="RHEA-COMP:11604"/>
        <dbReference type="ChEBI" id="CHEBI:15378"/>
        <dbReference type="ChEBI" id="CHEBI:29999"/>
        <dbReference type="ChEBI" id="CHEBI:30616"/>
        <dbReference type="ChEBI" id="CHEBI:83421"/>
        <dbReference type="ChEBI" id="CHEBI:456216"/>
        <dbReference type="EC" id="2.7.11.1"/>
    </reaction>
</comment>
<evidence type="ECO:0000256" key="7">
    <source>
        <dbReference type="ARBA" id="ARBA00022692"/>
    </source>
</evidence>
<dbReference type="SUPFAM" id="SSF56059">
    <property type="entry name" value="Glutathione synthetase ATP-binding domain-like"/>
    <property type="match status" value="1"/>
</dbReference>
<evidence type="ECO:0000259" key="27">
    <source>
        <dbReference type="PROSITE" id="PS50975"/>
    </source>
</evidence>
<dbReference type="AlphaFoldDB" id="A0AAV1ACH3"/>
<gene>
    <name evidence="29" type="ORF">VFH_IV072960</name>
</gene>
<dbReference type="GO" id="GO:0016020">
    <property type="term" value="C:membrane"/>
    <property type="evidence" value="ECO:0007669"/>
    <property type="project" value="UniProtKB-SubCell"/>
</dbReference>
<comment type="catalytic activity">
    <reaction evidence="20">
        <text>L-threonyl-[protein] + ATP = O-phospho-L-threonyl-[protein] + ADP + H(+)</text>
        <dbReference type="Rhea" id="RHEA:46608"/>
        <dbReference type="Rhea" id="RHEA-COMP:11060"/>
        <dbReference type="Rhea" id="RHEA-COMP:11605"/>
        <dbReference type="ChEBI" id="CHEBI:15378"/>
        <dbReference type="ChEBI" id="CHEBI:30013"/>
        <dbReference type="ChEBI" id="CHEBI:30616"/>
        <dbReference type="ChEBI" id="CHEBI:61977"/>
        <dbReference type="ChEBI" id="CHEBI:456216"/>
        <dbReference type="EC" id="2.7.11.1"/>
    </reaction>
</comment>
<feature type="domain" description="Protein kinase" evidence="26">
    <location>
        <begin position="137"/>
        <end position="388"/>
    </location>
</feature>
<dbReference type="FunFam" id="3.30.200.20:FF:000059">
    <property type="entry name" value="S-receptor-like serine/threonine-protein kinase"/>
    <property type="match status" value="1"/>
</dbReference>
<keyword evidence="3" id="KW-0723">Serine/threonine-protein kinase</keyword>
<keyword evidence="18" id="KW-0464">Manganese</keyword>
<dbReference type="InterPro" id="IPR008271">
    <property type="entry name" value="Ser/Thr_kinase_AS"/>
</dbReference>
<dbReference type="GO" id="GO:0004075">
    <property type="term" value="F:biotin carboxylase activity"/>
    <property type="evidence" value="ECO:0007669"/>
    <property type="project" value="UniProtKB-EC"/>
</dbReference>
<evidence type="ECO:0000256" key="18">
    <source>
        <dbReference type="ARBA" id="ARBA00023211"/>
    </source>
</evidence>
<keyword evidence="9" id="KW-0430">Lectin</keyword>
<dbReference type="GO" id="GO:0030246">
    <property type="term" value="F:carbohydrate binding"/>
    <property type="evidence" value="ECO:0007669"/>
    <property type="project" value="UniProtKB-KW"/>
</dbReference>
<dbReference type="Gene3D" id="3.30.200.20">
    <property type="entry name" value="Phosphorylase Kinase, domain 1"/>
    <property type="match status" value="1"/>
</dbReference>
<evidence type="ECO:0000256" key="5">
    <source>
        <dbReference type="ARBA" id="ARBA00022598"/>
    </source>
</evidence>
<dbReference type="InterPro" id="IPR016185">
    <property type="entry name" value="PreATP-grasp_dom_sf"/>
</dbReference>
<evidence type="ECO:0000256" key="16">
    <source>
        <dbReference type="ARBA" id="ARBA00023170"/>
    </source>
</evidence>
<dbReference type="FunFam" id="3.30.1490.20:FF:000003">
    <property type="entry name" value="acetyl-CoA carboxylase isoform X1"/>
    <property type="match status" value="1"/>
</dbReference>
<dbReference type="FunFam" id="3.30.470.20:FF:000043">
    <property type="entry name" value="acetyl-CoA carboxylase 1-like"/>
    <property type="match status" value="1"/>
</dbReference>
<accession>A0AAV1ACH3</accession>
<evidence type="ECO:0000256" key="4">
    <source>
        <dbReference type="ARBA" id="ARBA00022536"/>
    </source>
</evidence>
<keyword evidence="19" id="KW-0092">Biotin</keyword>
<dbReference type="GO" id="GO:0004674">
    <property type="term" value="F:protein serine/threonine kinase activity"/>
    <property type="evidence" value="ECO:0007669"/>
    <property type="project" value="UniProtKB-KW"/>
</dbReference>
<dbReference type="SMART" id="SM00878">
    <property type="entry name" value="Biotin_carb_C"/>
    <property type="match status" value="1"/>
</dbReference>
<evidence type="ECO:0000256" key="15">
    <source>
        <dbReference type="ARBA" id="ARBA00023157"/>
    </source>
</evidence>
<protein>
    <recommendedName>
        <fullName evidence="31">Acetyl-CoA carboxylase</fullName>
    </recommendedName>
</protein>
<dbReference type="Pfam" id="PF02786">
    <property type="entry name" value="CPSase_L_D2"/>
    <property type="match status" value="1"/>
</dbReference>
<evidence type="ECO:0000256" key="1">
    <source>
        <dbReference type="ARBA" id="ARBA00001953"/>
    </source>
</evidence>
<evidence type="ECO:0000256" key="20">
    <source>
        <dbReference type="ARBA" id="ARBA00047899"/>
    </source>
</evidence>
<keyword evidence="12 24" id="KW-0067">ATP-binding</keyword>